<accession>A3INY1</accession>
<gene>
    <name evidence="2" type="ORF">CY0110_07479</name>
</gene>
<feature type="chain" id="PRO_5002653190" evidence="1">
    <location>
        <begin position="21"/>
        <end position="148"/>
    </location>
</feature>
<sequence length="148" mass="16382">MKYLTCLLLSGSILSNFAEAASGLQTSTLLLKNLVVTQDAGSFPQVPYQKTRNVYQSPSAEETKKRLAQEVSIQIANDIAYGLVVAHDKQQIRYGTRMYRKVQTAINLLRRGAGLNGASRRSGVPRSTLDQLMQWGQQRPGASPYHVE</sequence>
<evidence type="ECO:0000256" key="1">
    <source>
        <dbReference type="SAM" id="SignalP"/>
    </source>
</evidence>
<keyword evidence="3" id="KW-1185">Reference proteome</keyword>
<dbReference type="Proteomes" id="UP000003781">
    <property type="component" value="Unassembled WGS sequence"/>
</dbReference>
<evidence type="ECO:0000313" key="3">
    <source>
        <dbReference type="Proteomes" id="UP000003781"/>
    </source>
</evidence>
<evidence type="ECO:0000313" key="2">
    <source>
        <dbReference type="EMBL" id="EAZ91783.1"/>
    </source>
</evidence>
<organism evidence="2 3">
    <name type="scientific">Crocosphaera chwakensis CCY0110</name>
    <dbReference type="NCBI Taxonomy" id="391612"/>
    <lineage>
        <taxon>Bacteria</taxon>
        <taxon>Bacillati</taxon>
        <taxon>Cyanobacteriota</taxon>
        <taxon>Cyanophyceae</taxon>
        <taxon>Oscillatoriophycideae</taxon>
        <taxon>Chroococcales</taxon>
        <taxon>Aphanothecaceae</taxon>
        <taxon>Crocosphaera</taxon>
        <taxon>Crocosphaera chwakensis</taxon>
    </lineage>
</organism>
<dbReference type="EMBL" id="AAXW01000011">
    <property type="protein sequence ID" value="EAZ91783.1"/>
    <property type="molecule type" value="Genomic_DNA"/>
</dbReference>
<dbReference type="AlphaFoldDB" id="A3INY1"/>
<dbReference type="eggNOG" id="ENOG5033J7T">
    <property type="taxonomic scope" value="Bacteria"/>
</dbReference>
<dbReference type="RefSeq" id="WP_008275103.1">
    <property type="nucleotide sequence ID" value="NZ_AAXW01000011.1"/>
</dbReference>
<comment type="caution">
    <text evidence="2">The sequence shown here is derived from an EMBL/GenBank/DDBJ whole genome shotgun (WGS) entry which is preliminary data.</text>
</comment>
<reference evidence="2 3" key="1">
    <citation type="submission" date="2007-03" db="EMBL/GenBank/DDBJ databases">
        <authorList>
            <person name="Stal L."/>
            <person name="Ferriera S."/>
            <person name="Johnson J."/>
            <person name="Kravitz S."/>
            <person name="Beeson K."/>
            <person name="Sutton G."/>
            <person name="Rogers Y.-H."/>
            <person name="Friedman R."/>
            <person name="Frazier M."/>
            <person name="Venter J.C."/>
        </authorList>
    </citation>
    <scope>NUCLEOTIDE SEQUENCE [LARGE SCALE GENOMIC DNA]</scope>
    <source>
        <strain evidence="2 3">CCY0110</strain>
    </source>
</reference>
<proteinExistence type="predicted"/>
<feature type="signal peptide" evidence="1">
    <location>
        <begin position="1"/>
        <end position="20"/>
    </location>
</feature>
<name>A3INY1_9CHRO</name>
<keyword evidence="1" id="KW-0732">Signal</keyword>
<dbReference type="OrthoDB" id="428376at2"/>
<protein>
    <submittedName>
        <fullName evidence="2">Uncharacterized protein</fullName>
    </submittedName>
</protein>